<accession>A0A397S7C8</accession>
<organism evidence="1 2">
    <name type="scientific">Glomus cerebriforme</name>
    <dbReference type="NCBI Taxonomy" id="658196"/>
    <lineage>
        <taxon>Eukaryota</taxon>
        <taxon>Fungi</taxon>
        <taxon>Fungi incertae sedis</taxon>
        <taxon>Mucoromycota</taxon>
        <taxon>Glomeromycotina</taxon>
        <taxon>Glomeromycetes</taxon>
        <taxon>Glomerales</taxon>
        <taxon>Glomeraceae</taxon>
        <taxon>Glomus</taxon>
    </lineage>
</organism>
<evidence type="ECO:0000313" key="2">
    <source>
        <dbReference type="Proteomes" id="UP000265703"/>
    </source>
</evidence>
<dbReference type="InterPro" id="IPR035992">
    <property type="entry name" value="Ricin_B-like_lectins"/>
</dbReference>
<reference evidence="1 2" key="1">
    <citation type="submission" date="2018-06" db="EMBL/GenBank/DDBJ databases">
        <title>Comparative genomics reveals the genomic features of Rhizophagus irregularis, R. cerebriforme, R. diaphanum and Gigaspora rosea, and their symbiotic lifestyle signature.</title>
        <authorList>
            <person name="Morin E."/>
            <person name="San Clemente H."/>
            <person name="Chen E.C.H."/>
            <person name="De La Providencia I."/>
            <person name="Hainaut M."/>
            <person name="Kuo A."/>
            <person name="Kohler A."/>
            <person name="Murat C."/>
            <person name="Tang N."/>
            <person name="Roy S."/>
            <person name="Loubradou J."/>
            <person name="Henrissat B."/>
            <person name="Grigoriev I.V."/>
            <person name="Corradi N."/>
            <person name="Roux C."/>
            <person name="Martin F.M."/>
        </authorList>
    </citation>
    <scope>NUCLEOTIDE SEQUENCE [LARGE SCALE GENOMIC DNA]</scope>
    <source>
        <strain evidence="1 2">DAOM 227022</strain>
    </source>
</reference>
<dbReference type="EMBL" id="QKYT01002487">
    <property type="protein sequence ID" value="RIA78651.1"/>
    <property type="molecule type" value="Genomic_DNA"/>
</dbReference>
<dbReference type="Proteomes" id="UP000265703">
    <property type="component" value="Unassembled WGS sequence"/>
</dbReference>
<dbReference type="OrthoDB" id="9895617at2759"/>
<dbReference type="SUPFAM" id="SSF50370">
    <property type="entry name" value="Ricin B-like lectins"/>
    <property type="match status" value="1"/>
</dbReference>
<dbReference type="Gene3D" id="2.80.10.50">
    <property type="match status" value="1"/>
</dbReference>
<protein>
    <submittedName>
        <fullName evidence="1">Uncharacterized protein</fullName>
    </submittedName>
</protein>
<proteinExistence type="predicted"/>
<dbReference type="AlphaFoldDB" id="A0A397S7C8"/>
<gene>
    <name evidence="1" type="ORF">C1645_842754</name>
</gene>
<sequence>MTYYWIITQHSEKVLETEGGSVNNGVKIIQNSKKTGNDPDVDMQLCFSMADLS</sequence>
<evidence type="ECO:0000313" key="1">
    <source>
        <dbReference type="EMBL" id="RIA78651.1"/>
    </source>
</evidence>
<comment type="caution">
    <text evidence="1">The sequence shown here is derived from an EMBL/GenBank/DDBJ whole genome shotgun (WGS) entry which is preliminary data.</text>
</comment>
<dbReference type="CDD" id="cd00161">
    <property type="entry name" value="beta-trefoil_Ricin-like"/>
    <property type="match status" value="1"/>
</dbReference>
<keyword evidence="2" id="KW-1185">Reference proteome</keyword>
<name>A0A397S7C8_9GLOM</name>